<protein>
    <recommendedName>
        <fullName evidence="4">DUF1453 domain-containing protein</fullName>
    </recommendedName>
</protein>
<reference evidence="2 3" key="1">
    <citation type="submission" date="2016-10" db="EMBL/GenBank/DDBJ databases">
        <authorList>
            <person name="de Groot N.N."/>
        </authorList>
    </citation>
    <scope>NUCLEOTIDE SEQUENCE [LARGE SCALE GENOMIC DNA]</scope>
    <source>
        <strain evidence="2 3">CGMCC 4.3143</strain>
    </source>
</reference>
<name>A0A1G7VAX9_PSEOR</name>
<feature type="transmembrane region" description="Helical" evidence="1">
    <location>
        <begin position="6"/>
        <end position="23"/>
    </location>
</feature>
<evidence type="ECO:0008006" key="4">
    <source>
        <dbReference type="Google" id="ProtNLM"/>
    </source>
</evidence>
<dbReference type="RefSeq" id="WP_093086925.1">
    <property type="nucleotide sequence ID" value="NZ_FNBE01000013.1"/>
</dbReference>
<organism evidence="2 3">
    <name type="scientific">Pseudonocardia oroxyli</name>
    <dbReference type="NCBI Taxonomy" id="366584"/>
    <lineage>
        <taxon>Bacteria</taxon>
        <taxon>Bacillati</taxon>
        <taxon>Actinomycetota</taxon>
        <taxon>Actinomycetes</taxon>
        <taxon>Pseudonocardiales</taxon>
        <taxon>Pseudonocardiaceae</taxon>
        <taxon>Pseudonocardia</taxon>
    </lineage>
</organism>
<dbReference type="EMBL" id="FNBE01000013">
    <property type="protein sequence ID" value="SDG56972.1"/>
    <property type="molecule type" value="Genomic_DNA"/>
</dbReference>
<evidence type="ECO:0000313" key="3">
    <source>
        <dbReference type="Proteomes" id="UP000198967"/>
    </source>
</evidence>
<gene>
    <name evidence="2" type="ORF">SAMN05216377_1134</name>
</gene>
<feature type="transmembrane region" description="Helical" evidence="1">
    <location>
        <begin position="126"/>
        <end position="143"/>
    </location>
</feature>
<feature type="transmembrane region" description="Helical" evidence="1">
    <location>
        <begin position="98"/>
        <end position="120"/>
    </location>
</feature>
<keyword evidence="1" id="KW-0472">Membrane</keyword>
<keyword evidence="1" id="KW-1133">Transmembrane helix</keyword>
<sequence length="155" mass="15844">MENPLVAALVAVAVLALVLTRQLRERPVAGRGFTLPLVLSALGFLTLVQAHPPVTALGVGLAAVELAVVAGFGVLRGRSVQLFVKDGVPYQRGSARTVALWVLTVGVRIGLGVLAAALGAGALTEATLLLSLGISLAVQALVVQQRVAGWARIDG</sequence>
<feature type="transmembrane region" description="Helical" evidence="1">
    <location>
        <begin position="32"/>
        <end position="50"/>
    </location>
</feature>
<feature type="transmembrane region" description="Helical" evidence="1">
    <location>
        <begin position="56"/>
        <end position="77"/>
    </location>
</feature>
<dbReference type="Proteomes" id="UP000198967">
    <property type="component" value="Unassembled WGS sequence"/>
</dbReference>
<proteinExistence type="predicted"/>
<keyword evidence="3" id="KW-1185">Reference proteome</keyword>
<keyword evidence="1" id="KW-0812">Transmembrane</keyword>
<dbReference type="STRING" id="366584.SAMN05216377_1134"/>
<dbReference type="OrthoDB" id="3579486at2"/>
<dbReference type="AlphaFoldDB" id="A0A1G7VAX9"/>
<evidence type="ECO:0000313" key="2">
    <source>
        <dbReference type="EMBL" id="SDG56972.1"/>
    </source>
</evidence>
<accession>A0A1G7VAX9</accession>
<evidence type="ECO:0000256" key="1">
    <source>
        <dbReference type="SAM" id="Phobius"/>
    </source>
</evidence>